<dbReference type="InterPro" id="IPR051198">
    <property type="entry name" value="BchE-like"/>
</dbReference>
<dbReference type="PROSITE" id="PS51332">
    <property type="entry name" value="B12_BINDING"/>
    <property type="match status" value="1"/>
</dbReference>
<reference evidence="7" key="1">
    <citation type="submission" date="2018-05" db="EMBL/GenBank/DDBJ databases">
        <authorList>
            <person name="Lanie J.A."/>
            <person name="Ng W.-L."/>
            <person name="Kazmierczak K.M."/>
            <person name="Andrzejewski T.M."/>
            <person name="Davidsen T.M."/>
            <person name="Wayne K.J."/>
            <person name="Tettelin H."/>
            <person name="Glass J.I."/>
            <person name="Rusch D."/>
            <person name="Podicherti R."/>
            <person name="Tsui H.-C.T."/>
            <person name="Winkler M.E."/>
        </authorList>
    </citation>
    <scope>NUCLEOTIDE SEQUENCE</scope>
</reference>
<accession>A0A382KBE8</accession>
<protein>
    <recommendedName>
        <fullName evidence="6">B12-binding domain-containing protein</fullName>
    </recommendedName>
</protein>
<evidence type="ECO:0000256" key="3">
    <source>
        <dbReference type="ARBA" id="ARBA00022723"/>
    </source>
</evidence>
<organism evidence="7">
    <name type="scientific">marine metagenome</name>
    <dbReference type="NCBI Taxonomy" id="408172"/>
    <lineage>
        <taxon>unclassified sequences</taxon>
        <taxon>metagenomes</taxon>
        <taxon>ecological metagenomes</taxon>
    </lineage>
</organism>
<gene>
    <name evidence="7" type="ORF">METZ01_LOCUS275128</name>
</gene>
<dbReference type="Gene3D" id="3.40.50.280">
    <property type="entry name" value="Cobalamin-binding domain"/>
    <property type="match status" value="1"/>
</dbReference>
<evidence type="ECO:0000256" key="2">
    <source>
        <dbReference type="ARBA" id="ARBA00022691"/>
    </source>
</evidence>
<keyword evidence="2" id="KW-0949">S-adenosyl-L-methionine</keyword>
<dbReference type="GO" id="GO:0051536">
    <property type="term" value="F:iron-sulfur cluster binding"/>
    <property type="evidence" value="ECO:0007669"/>
    <property type="project" value="UniProtKB-KW"/>
</dbReference>
<evidence type="ECO:0000313" key="7">
    <source>
        <dbReference type="EMBL" id="SVC22274.1"/>
    </source>
</evidence>
<evidence type="ECO:0000256" key="1">
    <source>
        <dbReference type="ARBA" id="ARBA00001966"/>
    </source>
</evidence>
<keyword evidence="5" id="KW-0411">Iron-sulfur</keyword>
<dbReference type="PANTHER" id="PTHR43409:SF4">
    <property type="entry name" value="RADICAL SAM SUPERFAMILY PROTEIN"/>
    <property type="match status" value="1"/>
</dbReference>
<keyword evidence="4" id="KW-0408">Iron</keyword>
<dbReference type="EMBL" id="UINC01079859">
    <property type="protein sequence ID" value="SVC22274.1"/>
    <property type="molecule type" value="Genomic_DNA"/>
</dbReference>
<comment type="cofactor">
    <cofactor evidence="1">
        <name>[4Fe-4S] cluster</name>
        <dbReference type="ChEBI" id="CHEBI:49883"/>
    </cofactor>
</comment>
<feature type="non-terminal residue" evidence="7">
    <location>
        <position position="160"/>
    </location>
</feature>
<proteinExistence type="predicted"/>
<dbReference type="GO" id="GO:0046872">
    <property type="term" value="F:metal ion binding"/>
    <property type="evidence" value="ECO:0007669"/>
    <property type="project" value="UniProtKB-KW"/>
</dbReference>
<dbReference type="AlphaFoldDB" id="A0A382KBE8"/>
<dbReference type="PANTHER" id="PTHR43409">
    <property type="entry name" value="ANAEROBIC MAGNESIUM-PROTOPORPHYRIN IX MONOMETHYL ESTER CYCLASE-RELATED"/>
    <property type="match status" value="1"/>
</dbReference>
<evidence type="ECO:0000259" key="6">
    <source>
        <dbReference type="PROSITE" id="PS51332"/>
    </source>
</evidence>
<dbReference type="Pfam" id="PF02310">
    <property type="entry name" value="B12-binding"/>
    <property type="match status" value="1"/>
</dbReference>
<keyword evidence="3" id="KW-0479">Metal-binding</keyword>
<dbReference type="InterPro" id="IPR006158">
    <property type="entry name" value="Cobalamin-bd"/>
</dbReference>
<evidence type="ECO:0000256" key="4">
    <source>
        <dbReference type="ARBA" id="ARBA00023004"/>
    </source>
</evidence>
<name>A0A382KBE8_9ZZZZ</name>
<sequence>MKVCLIRPSVVYPPGEIFAALTPPIGVAYIAGALRASGHDVSLIDGLGESLDIRHTWENNTYLYGLSFQQILDRIPKDVEVIGVHAGFSLDWPACRTLVNMIGKEFPGVPLVGGGEHVTALPEESLRESAFNYLVLGEGEETSAEFFGVLGGDSPDFELI</sequence>
<evidence type="ECO:0000256" key="5">
    <source>
        <dbReference type="ARBA" id="ARBA00023014"/>
    </source>
</evidence>
<dbReference type="GO" id="GO:0031419">
    <property type="term" value="F:cobalamin binding"/>
    <property type="evidence" value="ECO:0007669"/>
    <property type="project" value="InterPro"/>
</dbReference>
<feature type="domain" description="B12-binding" evidence="6">
    <location>
        <begin position="5"/>
        <end position="157"/>
    </location>
</feature>